<comment type="function">
    <text evidence="6">Probable RNase involved in rRNA stability through maturation and/or degradation of precursor rRNAs. Binds to RNA in loop regions with AU-rich sequences.</text>
</comment>
<gene>
    <name evidence="6" type="primary">fau-1</name>
    <name evidence="8" type="ORF">SAMN05216559_2109</name>
</gene>
<keyword evidence="2 6" id="KW-0540">Nuclease</keyword>
<dbReference type="Pfam" id="PF00575">
    <property type="entry name" value="S1"/>
    <property type="match status" value="1"/>
</dbReference>
<dbReference type="STRING" id="767519.SAMN05216559_2109"/>
<accession>A0A1I6L5S7</accession>
<evidence type="ECO:0000256" key="4">
    <source>
        <dbReference type="ARBA" id="ARBA00022801"/>
    </source>
</evidence>
<dbReference type="Pfam" id="PF04167">
    <property type="entry name" value="DUF402"/>
    <property type="match status" value="1"/>
</dbReference>
<reference evidence="8 9" key="1">
    <citation type="submission" date="2016-10" db="EMBL/GenBank/DDBJ databases">
        <authorList>
            <person name="de Groot N.N."/>
        </authorList>
    </citation>
    <scope>NUCLEOTIDE SEQUENCE [LARGE SCALE GENOMIC DNA]</scope>
    <source>
        <strain evidence="8 9">CGMCC 1.10457</strain>
    </source>
</reference>
<dbReference type="EMBL" id="FOZK01000002">
    <property type="protein sequence ID" value="SFR98843.1"/>
    <property type="molecule type" value="Genomic_DNA"/>
</dbReference>
<evidence type="ECO:0000259" key="7">
    <source>
        <dbReference type="PROSITE" id="PS50126"/>
    </source>
</evidence>
<evidence type="ECO:0000313" key="8">
    <source>
        <dbReference type="EMBL" id="SFR98843.1"/>
    </source>
</evidence>
<dbReference type="SUPFAM" id="SSF50249">
    <property type="entry name" value="Nucleic acid-binding proteins"/>
    <property type="match status" value="1"/>
</dbReference>
<dbReference type="HAMAP" id="MF_01910">
    <property type="entry name" value="RNA_binding_AU_1"/>
    <property type="match status" value="1"/>
</dbReference>
<feature type="domain" description="S1 motif" evidence="7">
    <location>
        <begin position="89"/>
        <end position="154"/>
    </location>
</feature>
<dbReference type="InterPro" id="IPR016730">
    <property type="entry name" value="RNA-bd_FAU-1"/>
</dbReference>
<dbReference type="PANTHER" id="PTHR39159">
    <property type="match status" value="1"/>
</dbReference>
<keyword evidence="3 6" id="KW-0255">Endonuclease</keyword>
<evidence type="ECO:0000256" key="1">
    <source>
        <dbReference type="ARBA" id="ARBA00022552"/>
    </source>
</evidence>
<evidence type="ECO:0000256" key="3">
    <source>
        <dbReference type="ARBA" id="ARBA00022759"/>
    </source>
</evidence>
<dbReference type="PROSITE" id="PS50126">
    <property type="entry name" value="S1"/>
    <property type="match status" value="1"/>
</dbReference>
<protein>
    <recommendedName>
        <fullName evidence="6">Probable ribonuclease FAU-1</fullName>
        <ecNumber evidence="6">3.1.26.-</ecNumber>
    </recommendedName>
    <alternativeName>
        <fullName evidence="6">RNA-binding protein FAU-1</fullName>
    </alternativeName>
</protein>
<keyword evidence="4 6" id="KW-0378">Hydrolase</keyword>
<keyword evidence="1 6" id="KW-0698">rRNA processing</keyword>
<dbReference type="PIRSF" id="PIRSF018644">
    <property type="entry name" value="RNA-binding_FAU-1"/>
    <property type="match status" value="1"/>
</dbReference>
<dbReference type="Proteomes" id="UP000199062">
    <property type="component" value="Unassembled WGS sequence"/>
</dbReference>
<dbReference type="InterPro" id="IPR035930">
    <property type="entry name" value="FomD-like_sf"/>
</dbReference>
<organism evidence="8 9">
    <name type="scientific">Halomicrobium zhouii</name>
    <dbReference type="NCBI Taxonomy" id="767519"/>
    <lineage>
        <taxon>Archaea</taxon>
        <taxon>Methanobacteriati</taxon>
        <taxon>Methanobacteriota</taxon>
        <taxon>Stenosarchaea group</taxon>
        <taxon>Halobacteria</taxon>
        <taxon>Halobacteriales</taxon>
        <taxon>Haloarculaceae</taxon>
        <taxon>Halomicrobium</taxon>
    </lineage>
</organism>
<evidence type="ECO:0000256" key="6">
    <source>
        <dbReference type="HAMAP-Rule" id="MF_01910"/>
    </source>
</evidence>
<dbReference type="GO" id="GO:0035925">
    <property type="term" value="F:mRNA 3'-UTR AU-rich region binding"/>
    <property type="evidence" value="ECO:0007669"/>
    <property type="project" value="UniProtKB-UniRule"/>
</dbReference>
<dbReference type="SMART" id="SM00316">
    <property type="entry name" value="S1"/>
    <property type="match status" value="1"/>
</dbReference>
<dbReference type="GO" id="GO:0016891">
    <property type="term" value="F:RNA endonuclease activity producing 5'-phosphomonoesters, hydrolytic mechanism"/>
    <property type="evidence" value="ECO:0007669"/>
    <property type="project" value="UniProtKB-UniRule"/>
</dbReference>
<proteinExistence type="inferred from homology"/>
<dbReference type="InterPro" id="IPR007295">
    <property type="entry name" value="DUF402"/>
</dbReference>
<dbReference type="InterPro" id="IPR050212">
    <property type="entry name" value="Ntdp-like"/>
</dbReference>
<evidence type="ECO:0000313" key="9">
    <source>
        <dbReference type="Proteomes" id="UP000199062"/>
    </source>
</evidence>
<keyword evidence="5 6" id="KW-0694">RNA-binding</keyword>
<comment type="similarity">
    <text evidence="6">Belongs to the FAU-1 family.</text>
</comment>
<dbReference type="EC" id="3.1.26.-" evidence="6"/>
<dbReference type="InterPro" id="IPR003029">
    <property type="entry name" value="S1_domain"/>
</dbReference>
<sequence>MTVQVRGIYATALTELFRDDPGVVQASDPIRERFDAEFPPEQADAVVSTTDDRQGVGVVGDEETVAQVADDLQSLGRDALAWADPTPRGAVFAGEVVDTRRSGAVVDLGDGAQGFLPYSNSPERVDDGDRLRVQVTEPTPPWGDDRTVLDATMRVQGSLATLVRGGTAATNGPALADILPTDPRQGWGARWDAASDDADLDALSDALETLNERAATVDDALASGAEPADGDAPDPAAVAPHRYLTDEATTWVWFGRESRFALDEVRREVTTTMPGHHRTKAGTNSASGAVDLVEALVDDEDVDTGESDFPFAAVARQFGPQAGDTVDIAHGKPDGRLFTLGEAAVDSVEADGTVTLRREMTPGGQYDGLGVDRQAGDVAITKVTEGRWWYPTTYEGAEGERRGTYVNVCTPVEVFPGQVRYVDLHVDVVKHADGTVERVDDDELDDAVEAGHVSEALAEKARNVAASLVHGLGGSES</sequence>
<dbReference type="PANTHER" id="PTHR39159:SF1">
    <property type="entry name" value="UPF0374 PROTEIN YGAC"/>
    <property type="match status" value="1"/>
</dbReference>
<name>A0A1I6L5S7_9EURY</name>
<dbReference type="SUPFAM" id="SSF159234">
    <property type="entry name" value="FomD-like"/>
    <property type="match status" value="1"/>
</dbReference>
<evidence type="ECO:0000256" key="2">
    <source>
        <dbReference type="ARBA" id="ARBA00022722"/>
    </source>
</evidence>
<dbReference type="RefSeq" id="WP_089816501.1">
    <property type="nucleotide sequence ID" value="NZ_FOZK01000002.1"/>
</dbReference>
<dbReference type="InterPro" id="IPR012340">
    <property type="entry name" value="NA-bd_OB-fold"/>
</dbReference>
<evidence type="ECO:0000256" key="5">
    <source>
        <dbReference type="ARBA" id="ARBA00022884"/>
    </source>
</evidence>
<dbReference type="Gene3D" id="2.40.380.10">
    <property type="entry name" value="FomD-like"/>
    <property type="match status" value="1"/>
</dbReference>
<dbReference type="AlphaFoldDB" id="A0A1I6L5S7"/>
<dbReference type="GO" id="GO:0006364">
    <property type="term" value="P:rRNA processing"/>
    <property type="evidence" value="ECO:0007669"/>
    <property type="project" value="UniProtKB-UniRule"/>
</dbReference>
<keyword evidence="9" id="KW-1185">Reference proteome</keyword>
<dbReference type="OrthoDB" id="84798at2157"/>